<dbReference type="SMART" id="SM00283">
    <property type="entry name" value="MA"/>
    <property type="match status" value="1"/>
</dbReference>
<evidence type="ECO:0000256" key="2">
    <source>
        <dbReference type="ARBA" id="ARBA00023224"/>
    </source>
</evidence>
<keyword evidence="8" id="KW-1185">Reference proteome</keyword>
<feature type="domain" description="Methyl-accepting transducer" evidence="6">
    <location>
        <begin position="209"/>
        <end position="445"/>
    </location>
</feature>
<keyword evidence="2 3" id="KW-0807">Transducer</keyword>
<protein>
    <recommendedName>
        <fullName evidence="6">Methyl-accepting transducer domain-containing protein</fullName>
    </recommendedName>
</protein>
<gene>
    <name evidence="7" type="ORF">A8L45_15190</name>
</gene>
<dbReference type="CDD" id="cd11386">
    <property type="entry name" value="MCP_signal"/>
    <property type="match status" value="1"/>
</dbReference>
<keyword evidence="4" id="KW-0175">Coiled coil</keyword>
<evidence type="ECO:0000256" key="3">
    <source>
        <dbReference type="PROSITE-ProRule" id="PRU00284"/>
    </source>
</evidence>
<sequence>MYSRFELGFFGGGALLLIALAVKTLCAGTVLCRMTLATILTAMLAISVQQSEGLGEGHFLFFVNFTLLIRYRDIVPVLTLVVTTVVHHLSFTYCQFYGISLFGDPVTIFSWGENTALGLLSPLIFHVVVAVLSFVIACYFIYEGNNSFVQNSIVVSAVEHAAAGRLDQAADSSQHADLGDLAVAKTGLIYKVTSLFQQLNSLFSELSELMRDLDNESHKILSSAKRRSEMADIQLNEAEQASNTVGELSQAADKISSSAGSAAQHAASMVEISEQGFNNAKTSNQSINRLTEEIQNSANFMRELETSSEEITNVVDNIESIAEQTNLLALNAAIEAARAGESGRGFAVVADEVRQLSHRVQQSTHEITDILSALRQAIAKSASTMDSCQSLAEKGRSDVASTTDMFSSLLHKVREVSEMASQITESSELQSSSTRELDRNTKVIQSISDELMAGAKVGTERAKNIYNLAEKLKVGLLNVRGQ</sequence>
<dbReference type="OrthoDB" id="2489132at2"/>
<dbReference type="STRING" id="1080227.A8L45_15190"/>
<dbReference type="GO" id="GO:0016020">
    <property type="term" value="C:membrane"/>
    <property type="evidence" value="ECO:0007669"/>
    <property type="project" value="UniProtKB-SubCell"/>
</dbReference>
<evidence type="ECO:0000256" key="1">
    <source>
        <dbReference type="ARBA" id="ARBA00004370"/>
    </source>
</evidence>
<dbReference type="Proteomes" id="UP000094936">
    <property type="component" value="Unassembled WGS sequence"/>
</dbReference>
<feature type="coiled-coil region" evidence="4">
    <location>
        <begin position="196"/>
        <end position="241"/>
    </location>
</feature>
<evidence type="ECO:0000313" key="8">
    <source>
        <dbReference type="Proteomes" id="UP000094936"/>
    </source>
</evidence>
<dbReference type="PROSITE" id="PS50111">
    <property type="entry name" value="CHEMOTAXIS_TRANSDUC_2"/>
    <property type="match status" value="1"/>
</dbReference>
<dbReference type="GO" id="GO:0006935">
    <property type="term" value="P:chemotaxis"/>
    <property type="evidence" value="ECO:0007669"/>
    <property type="project" value="UniProtKB-ARBA"/>
</dbReference>
<evidence type="ECO:0000256" key="4">
    <source>
        <dbReference type="SAM" id="Coils"/>
    </source>
</evidence>
<dbReference type="PANTHER" id="PTHR32089">
    <property type="entry name" value="METHYL-ACCEPTING CHEMOTAXIS PROTEIN MCPB"/>
    <property type="match status" value="1"/>
</dbReference>
<dbReference type="EMBL" id="LYBM01000029">
    <property type="protein sequence ID" value="ODA31834.1"/>
    <property type="molecule type" value="Genomic_DNA"/>
</dbReference>
<evidence type="ECO:0000313" key="7">
    <source>
        <dbReference type="EMBL" id="ODA31834.1"/>
    </source>
</evidence>
<reference evidence="7 8" key="1">
    <citation type="submission" date="2016-05" db="EMBL/GenBank/DDBJ databases">
        <title>Genomic Taxonomy of the Vibrionaceae.</title>
        <authorList>
            <person name="Gomez-Gil B."/>
            <person name="Enciso-Ibarra J."/>
        </authorList>
    </citation>
    <scope>NUCLEOTIDE SEQUENCE [LARGE SCALE GENOMIC DNA]</scope>
    <source>
        <strain evidence="7 8">CAIM 1920</strain>
    </source>
</reference>
<dbReference type="Pfam" id="PF00015">
    <property type="entry name" value="MCPsignal"/>
    <property type="match status" value="1"/>
</dbReference>
<name>A0A1C3EF56_9GAMM</name>
<dbReference type="SUPFAM" id="SSF58104">
    <property type="entry name" value="Methyl-accepting chemotaxis protein (MCP) signaling domain"/>
    <property type="match status" value="1"/>
</dbReference>
<dbReference type="GO" id="GO:0007165">
    <property type="term" value="P:signal transduction"/>
    <property type="evidence" value="ECO:0007669"/>
    <property type="project" value="UniProtKB-KW"/>
</dbReference>
<comment type="caution">
    <text evidence="7">The sequence shown here is derived from an EMBL/GenBank/DDBJ whole genome shotgun (WGS) entry which is preliminary data.</text>
</comment>
<comment type="subcellular location">
    <subcellularLocation>
        <location evidence="1">Membrane</location>
    </subcellularLocation>
</comment>
<accession>A0A1C3EF56</accession>
<dbReference type="AlphaFoldDB" id="A0A1C3EF56"/>
<proteinExistence type="predicted"/>
<feature type="transmembrane region" description="Helical" evidence="5">
    <location>
        <begin position="74"/>
        <end position="99"/>
    </location>
</feature>
<feature type="transmembrane region" description="Helical" evidence="5">
    <location>
        <begin position="119"/>
        <end position="142"/>
    </location>
</feature>
<evidence type="ECO:0000256" key="5">
    <source>
        <dbReference type="SAM" id="Phobius"/>
    </source>
</evidence>
<dbReference type="InterPro" id="IPR004089">
    <property type="entry name" value="MCPsignal_dom"/>
</dbReference>
<keyword evidence="5" id="KW-1133">Transmembrane helix</keyword>
<organism evidence="7 8">
    <name type="scientific">Veronia pacifica</name>
    <dbReference type="NCBI Taxonomy" id="1080227"/>
    <lineage>
        <taxon>Bacteria</taxon>
        <taxon>Pseudomonadati</taxon>
        <taxon>Pseudomonadota</taxon>
        <taxon>Gammaproteobacteria</taxon>
        <taxon>Vibrionales</taxon>
        <taxon>Vibrionaceae</taxon>
        <taxon>Veronia</taxon>
    </lineage>
</organism>
<evidence type="ECO:0000259" key="6">
    <source>
        <dbReference type="PROSITE" id="PS50111"/>
    </source>
</evidence>
<dbReference type="PANTHER" id="PTHR32089:SF117">
    <property type="entry name" value="METHYL ACCEPTING SENSORY TRANSDUCER WITH CACHE_1 SMALL MOLECULE BINDING DOMAIN"/>
    <property type="match status" value="1"/>
</dbReference>
<dbReference type="RefSeq" id="WP_068903759.1">
    <property type="nucleotide sequence ID" value="NZ_LYBM01000029.1"/>
</dbReference>
<keyword evidence="5" id="KW-0812">Transmembrane</keyword>
<keyword evidence="5" id="KW-0472">Membrane</keyword>
<dbReference type="Gene3D" id="1.10.287.950">
    <property type="entry name" value="Methyl-accepting chemotaxis protein"/>
    <property type="match status" value="1"/>
</dbReference>